<proteinExistence type="predicted"/>
<keyword evidence="2" id="KW-1185">Reference proteome</keyword>
<name>A0A2H1YHI6_9FLAO</name>
<sequence>MMFKYCLSMLLIVCLISCKTINPPIENTSIESKKNIKEILRDTIFSTKKDSSFYFAYIKCINNNPILVSQEENKKSNFYYNSAIPKEISGEILKPPRVHLENNILSVSCKAKAQKLFVKWKEQHIQEQISKIKTITLPAKIIEKQLSWWQKLWISAGKISIVIISVWLLTKISWKSLFGLLIRFLKSI</sequence>
<dbReference type="AlphaFoldDB" id="A0A2H1YHI6"/>
<dbReference type="OrthoDB" id="1261306at2"/>
<evidence type="ECO:0000313" key="2">
    <source>
        <dbReference type="Proteomes" id="UP000234211"/>
    </source>
</evidence>
<dbReference type="EMBL" id="OENF01000034">
    <property type="protein sequence ID" value="SOS74900.1"/>
    <property type="molecule type" value="Genomic_DNA"/>
</dbReference>
<dbReference type="RefSeq" id="WP_101917457.1">
    <property type="nucleotide sequence ID" value="NZ_JAJGWT010000022.1"/>
</dbReference>
<evidence type="ECO:0000313" key="1">
    <source>
        <dbReference type="EMBL" id="SOS74900.1"/>
    </source>
</evidence>
<gene>
    <name evidence="1" type="ORF">TNO020_40119</name>
</gene>
<reference evidence="2" key="1">
    <citation type="submission" date="2017-11" db="EMBL/GenBank/DDBJ databases">
        <authorList>
            <person name="Duchaud E."/>
        </authorList>
    </citation>
    <scope>NUCLEOTIDE SEQUENCE [LARGE SCALE GENOMIC DNA]</scope>
    <source>
        <strain evidence="2">Tenacibaculum sp. TNO020</strain>
    </source>
</reference>
<organism evidence="1 2">
    <name type="scientific">Tenacibaculum piscium</name>
    <dbReference type="NCBI Taxonomy" id="1458515"/>
    <lineage>
        <taxon>Bacteria</taxon>
        <taxon>Pseudomonadati</taxon>
        <taxon>Bacteroidota</taxon>
        <taxon>Flavobacteriia</taxon>
        <taxon>Flavobacteriales</taxon>
        <taxon>Flavobacteriaceae</taxon>
        <taxon>Tenacibaculum</taxon>
    </lineage>
</organism>
<dbReference type="Proteomes" id="UP000234211">
    <property type="component" value="Unassembled WGS sequence"/>
</dbReference>
<accession>A0A2H1YHI6</accession>
<protein>
    <submittedName>
        <fullName evidence="1">Uncharacterized protein</fullName>
    </submittedName>
</protein>